<dbReference type="AlphaFoldDB" id="A0A6S6QWX8"/>
<reference evidence="2 3" key="1">
    <citation type="journal article" date="2016" name="Int. J. Syst. Evol. Microbiol.">
        <title>Descriptions of Anaerotaenia torta gen. nov., sp. nov. and Anaerocolumna cellulosilytica gen. nov., sp. nov. isolated from a methanogenic reactor of cattle waste.</title>
        <authorList>
            <person name="Uek A."/>
            <person name="Ohtaki Y."/>
            <person name="Kaku N."/>
            <person name="Ueki K."/>
        </authorList>
    </citation>
    <scope>NUCLEOTIDE SEQUENCE [LARGE SCALE GENOMIC DNA]</scope>
    <source>
        <strain evidence="2 3">SN021</strain>
    </source>
</reference>
<dbReference type="GO" id="GO:0009264">
    <property type="term" value="P:deoxyribonucleotide catabolic process"/>
    <property type="evidence" value="ECO:0007669"/>
    <property type="project" value="InterPro"/>
</dbReference>
<dbReference type="RefSeq" id="WP_184090917.1">
    <property type="nucleotide sequence ID" value="NZ_AP023367.1"/>
</dbReference>
<evidence type="ECO:0000313" key="2">
    <source>
        <dbReference type="EMBL" id="BCJ93559.1"/>
    </source>
</evidence>
<evidence type="ECO:0000313" key="3">
    <source>
        <dbReference type="Proteomes" id="UP000515561"/>
    </source>
</evidence>
<comment type="similarity">
    <text evidence="1">Belongs to the 5'(3')-deoxyribonucleotidase family.</text>
</comment>
<organism evidence="2 3">
    <name type="scientific">Anaerocolumna cellulosilytica</name>
    <dbReference type="NCBI Taxonomy" id="433286"/>
    <lineage>
        <taxon>Bacteria</taxon>
        <taxon>Bacillati</taxon>
        <taxon>Bacillota</taxon>
        <taxon>Clostridia</taxon>
        <taxon>Lachnospirales</taxon>
        <taxon>Lachnospiraceae</taxon>
        <taxon>Anaerocolumna</taxon>
    </lineage>
</organism>
<dbReference type="InterPro" id="IPR010708">
    <property type="entry name" value="5'(3')-deoxyribonucleotidase"/>
</dbReference>
<proteinExistence type="inferred from homology"/>
<dbReference type="KEGG" id="acel:acsn021_11280"/>
<gene>
    <name evidence="2" type="ORF">acsn021_11280</name>
</gene>
<dbReference type="Proteomes" id="UP000515561">
    <property type="component" value="Chromosome"/>
</dbReference>
<dbReference type="InterPro" id="IPR036412">
    <property type="entry name" value="HAD-like_sf"/>
</dbReference>
<sequence>MKKQRLFVDMDGTLAHFNKVDTLEKLYEPGYFYNLKPIPNVVNAIKEIVNNHPDIEVYILSAVLTDSEYALEEKKMWLDKYLLEMDEAHRMFTPCGQDKKDYVNIRESDYLLDDYTHNLNLWQPPAKGIKLLNGINHTNGTWKSDCLRYDKKPELLAKNIVDIMQGRESIQDIKPFVEDIIARDGDRTCGVFSKRYGTRSINFKEKRANGKVE</sequence>
<dbReference type="Pfam" id="PF06941">
    <property type="entry name" value="NT5C"/>
    <property type="match status" value="1"/>
</dbReference>
<evidence type="ECO:0000256" key="1">
    <source>
        <dbReference type="ARBA" id="ARBA00009589"/>
    </source>
</evidence>
<dbReference type="EMBL" id="AP023367">
    <property type="protein sequence ID" value="BCJ93559.1"/>
    <property type="molecule type" value="Genomic_DNA"/>
</dbReference>
<keyword evidence="3" id="KW-1185">Reference proteome</keyword>
<name>A0A6S6QWX8_9FIRM</name>
<dbReference type="SUPFAM" id="SSF56784">
    <property type="entry name" value="HAD-like"/>
    <property type="match status" value="1"/>
</dbReference>
<accession>A0A6S6QWX8</accession>
<protein>
    <submittedName>
        <fullName evidence="2">Uncharacterized protein</fullName>
    </submittedName>
</protein>
<dbReference type="GO" id="GO:0008253">
    <property type="term" value="F:5'-nucleotidase activity"/>
    <property type="evidence" value="ECO:0007669"/>
    <property type="project" value="InterPro"/>
</dbReference>
<dbReference type="Gene3D" id="3.40.50.1000">
    <property type="entry name" value="HAD superfamily/HAD-like"/>
    <property type="match status" value="1"/>
</dbReference>
<dbReference type="InterPro" id="IPR023214">
    <property type="entry name" value="HAD_sf"/>
</dbReference>